<dbReference type="GO" id="GO:0016020">
    <property type="term" value="C:membrane"/>
    <property type="evidence" value="ECO:0007669"/>
    <property type="project" value="UniProtKB-SubCell"/>
</dbReference>
<feature type="domain" description="G-protein coupled receptors family 1 profile" evidence="9">
    <location>
        <begin position="61"/>
        <end position="301"/>
    </location>
</feature>
<dbReference type="EMBL" id="JAROKS010000017">
    <property type="protein sequence ID" value="KAK1794146.1"/>
    <property type="molecule type" value="Genomic_DNA"/>
</dbReference>
<dbReference type="InterPro" id="IPR017452">
    <property type="entry name" value="GPCR_Rhodpsn_7TM"/>
</dbReference>
<keyword evidence="4" id="KW-0297">G-protein coupled receptor</keyword>
<feature type="transmembrane region" description="Helical" evidence="8">
    <location>
        <begin position="283"/>
        <end position="303"/>
    </location>
</feature>
<reference evidence="10" key="1">
    <citation type="submission" date="2023-03" db="EMBL/GenBank/DDBJ databases">
        <title>Electrophorus voltai genome.</title>
        <authorList>
            <person name="Bian C."/>
        </authorList>
    </citation>
    <scope>NUCLEOTIDE SEQUENCE</scope>
    <source>
        <strain evidence="10">CB-2022</strain>
        <tissue evidence="10">Muscle</tissue>
    </source>
</reference>
<gene>
    <name evidence="10" type="ORF">P4O66_011052</name>
</gene>
<evidence type="ECO:0000256" key="8">
    <source>
        <dbReference type="SAM" id="Phobius"/>
    </source>
</evidence>
<feature type="transmembrane region" description="Helical" evidence="8">
    <location>
        <begin position="82"/>
        <end position="104"/>
    </location>
</feature>
<evidence type="ECO:0000256" key="3">
    <source>
        <dbReference type="ARBA" id="ARBA00022989"/>
    </source>
</evidence>
<evidence type="ECO:0000256" key="4">
    <source>
        <dbReference type="ARBA" id="ARBA00023040"/>
    </source>
</evidence>
<evidence type="ECO:0000259" key="9">
    <source>
        <dbReference type="PROSITE" id="PS50262"/>
    </source>
</evidence>
<dbReference type="PROSITE" id="PS50262">
    <property type="entry name" value="G_PROTEIN_RECEP_F1_2"/>
    <property type="match status" value="1"/>
</dbReference>
<dbReference type="InterPro" id="IPR000276">
    <property type="entry name" value="GPCR_Rhodpsn"/>
</dbReference>
<dbReference type="Proteomes" id="UP001239994">
    <property type="component" value="Unassembled WGS sequence"/>
</dbReference>
<feature type="transmembrane region" description="Helical" evidence="8">
    <location>
        <begin position="201"/>
        <end position="231"/>
    </location>
</feature>
<feature type="transmembrane region" description="Helical" evidence="8">
    <location>
        <begin position="252"/>
        <end position="271"/>
    </location>
</feature>
<dbReference type="Pfam" id="PF00001">
    <property type="entry name" value="7tm_1"/>
    <property type="match status" value="1"/>
</dbReference>
<evidence type="ECO:0000313" key="10">
    <source>
        <dbReference type="EMBL" id="KAK1794146.1"/>
    </source>
</evidence>
<dbReference type="PANTHER" id="PTHR24240">
    <property type="entry name" value="OPSIN"/>
    <property type="match status" value="1"/>
</dbReference>
<evidence type="ECO:0000256" key="5">
    <source>
        <dbReference type="ARBA" id="ARBA00023136"/>
    </source>
</evidence>
<name>A0AAD9DU74_9TELE</name>
<feature type="transmembrane region" description="Helical" evidence="8">
    <location>
        <begin position="49"/>
        <end position="70"/>
    </location>
</feature>
<dbReference type="PRINTS" id="PR00237">
    <property type="entry name" value="GPCRRHODOPSN"/>
</dbReference>
<keyword evidence="7" id="KW-0807">Transducer</keyword>
<dbReference type="GO" id="GO:0007601">
    <property type="term" value="P:visual perception"/>
    <property type="evidence" value="ECO:0007669"/>
    <property type="project" value="InterPro"/>
</dbReference>
<feature type="transmembrane region" description="Helical" evidence="8">
    <location>
        <begin position="116"/>
        <end position="137"/>
    </location>
</feature>
<evidence type="ECO:0000256" key="1">
    <source>
        <dbReference type="ARBA" id="ARBA00004141"/>
    </source>
</evidence>
<accession>A0AAD9DU74</accession>
<comment type="caution">
    <text evidence="10">The sequence shown here is derived from an EMBL/GenBank/DDBJ whole genome shotgun (WGS) entry which is preliminary data.</text>
</comment>
<feature type="transmembrane region" description="Helical" evidence="8">
    <location>
        <begin position="149"/>
        <end position="181"/>
    </location>
</feature>
<dbReference type="InterPro" id="IPR001793">
    <property type="entry name" value="RPE_GPCR"/>
</dbReference>
<keyword evidence="6" id="KW-0675">Receptor</keyword>
<dbReference type="Gene3D" id="1.20.1070.10">
    <property type="entry name" value="Rhodopsin 7-helix transmembrane proteins"/>
    <property type="match status" value="1"/>
</dbReference>
<protein>
    <recommendedName>
        <fullName evidence="9">G-protein coupled receptors family 1 profile domain-containing protein</fullName>
    </recommendedName>
</protein>
<sequence length="331" mass="38245">MDDIKQSTKGGTWIKEINVAFHLNSKITSYVLPKEFSAFGSVLHVGEPLVFLCLGLLGFCLNLISVMAFLRVKELRTPSNILIFNLALADLSFSCDTLAYASYLRYWPFGSQGCQIHAFQGMISILATISFLCDVAWDRYHMYCTKQKMVWSTSLTLSTIMWSLAVFWAALTLPFIGWGVLDYEPMKVGCTLYYTTGDRSSITYMVSVMVLYLAFPMLFMYACYSSIYAYFKKTHNFKVTLSLHIENFYFQHKSLLFFWGPYMFICMYACFENTKLLSPKLRIIFPVLAKMTPQFFNSLLYVYRNEFYRGGIWHFLTGQKQSDKKTDSLPV</sequence>
<evidence type="ECO:0000256" key="6">
    <source>
        <dbReference type="ARBA" id="ARBA00023170"/>
    </source>
</evidence>
<evidence type="ECO:0000256" key="7">
    <source>
        <dbReference type="ARBA" id="ARBA00023224"/>
    </source>
</evidence>
<keyword evidence="5 8" id="KW-0472">Membrane</keyword>
<keyword evidence="2 8" id="KW-0812">Transmembrane</keyword>
<dbReference type="PRINTS" id="PR00667">
    <property type="entry name" value="RPERETINALR"/>
</dbReference>
<keyword evidence="11" id="KW-1185">Reference proteome</keyword>
<organism evidence="10 11">
    <name type="scientific">Electrophorus voltai</name>
    <dbReference type="NCBI Taxonomy" id="2609070"/>
    <lineage>
        <taxon>Eukaryota</taxon>
        <taxon>Metazoa</taxon>
        <taxon>Chordata</taxon>
        <taxon>Craniata</taxon>
        <taxon>Vertebrata</taxon>
        <taxon>Euteleostomi</taxon>
        <taxon>Actinopterygii</taxon>
        <taxon>Neopterygii</taxon>
        <taxon>Teleostei</taxon>
        <taxon>Ostariophysi</taxon>
        <taxon>Gymnotiformes</taxon>
        <taxon>Gymnotoidei</taxon>
        <taxon>Gymnotidae</taxon>
        <taxon>Electrophorus</taxon>
    </lineage>
</organism>
<evidence type="ECO:0000313" key="11">
    <source>
        <dbReference type="Proteomes" id="UP001239994"/>
    </source>
</evidence>
<evidence type="ECO:0000256" key="2">
    <source>
        <dbReference type="ARBA" id="ARBA00022692"/>
    </source>
</evidence>
<comment type="subcellular location">
    <subcellularLocation>
        <location evidence="1">Membrane</location>
        <topology evidence="1">Multi-pass membrane protein</topology>
    </subcellularLocation>
</comment>
<proteinExistence type="predicted"/>
<dbReference type="AlphaFoldDB" id="A0AAD9DU74"/>
<keyword evidence="3 8" id="KW-1133">Transmembrane helix</keyword>
<dbReference type="GO" id="GO:0007602">
    <property type="term" value="P:phototransduction"/>
    <property type="evidence" value="ECO:0007669"/>
    <property type="project" value="InterPro"/>
</dbReference>
<dbReference type="GO" id="GO:0004930">
    <property type="term" value="F:G protein-coupled receptor activity"/>
    <property type="evidence" value="ECO:0007669"/>
    <property type="project" value="UniProtKB-KW"/>
</dbReference>
<dbReference type="SUPFAM" id="SSF81321">
    <property type="entry name" value="Family A G protein-coupled receptor-like"/>
    <property type="match status" value="1"/>
</dbReference>
<dbReference type="InterPro" id="IPR050125">
    <property type="entry name" value="GPCR_opsins"/>
</dbReference>